<dbReference type="Proteomes" id="UP000580517">
    <property type="component" value="Unassembled WGS sequence"/>
</dbReference>
<sequence length="329" mass="35299">MRQTIRRLAFLCLAMVSLGAISMQSAQAAATDKFPMRPITIVVPYSAGGGTDTLARNLARVWQEHWGQPVVVINRTGADGIIGSEYVKNQPADGYTVLIQVNQALFYPYTVPSANLDILRDFQMVSKLQQNAMIFGVASNSPDKTFGDFIARCKKSSNPCSFGAATRHGEIMARQIGDLTGLSNMVVANYKGTSPMMVDALGGHISMGMPSLVVALPQVKGGEFRALATGATARLPELPDVPTLKEEGLNMSAMTWYGIMVRKGTPESVVNALSDAVRLASDDKKLRTSMETEGAIPVFSSPADFDADVHAEAAAVRPLLEKYLTPVGK</sequence>
<evidence type="ECO:0000256" key="1">
    <source>
        <dbReference type="ARBA" id="ARBA00006987"/>
    </source>
</evidence>
<evidence type="ECO:0000313" key="3">
    <source>
        <dbReference type="EMBL" id="NYT38054.1"/>
    </source>
</evidence>
<protein>
    <submittedName>
        <fullName evidence="3">Tripartite tricarboxylate transporter substrate binding protein</fullName>
    </submittedName>
</protein>
<name>A0A853FBB7_9BURK</name>
<keyword evidence="2" id="KW-0732">Signal</keyword>
<gene>
    <name evidence="3" type="ORF">H0A68_14295</name>
</gene>
<dbReference type="Gene3D" id="3.40.190.150">
    <property type="entry name" value="Bordetella uptake gene, domain 1"/>
    <property type="match status" value="1"/>
</dbReference>
<evidence type="ECO:0000256" key="2">
    <source>
        <dbReference type="SAM" id="SignalP"/>
    </source>
</evidence>
<comment type="caution">
    <text evidence="3">The sequence shown here is derived from an EMBL/GenBank/DDBJ whole genome shotgun (WGS) entry which is preliminary data.</text>
</comment>
<dbReference type="InterPro" id="IPR005064">
    <property type="entry name" value="BUG"/>
</dbReference>
<dbReference type="OrthoDB" id="8628732at2"/>
<proteinExistence type="inferred from homology"/>
<dbReference type="RefSeq" id="WP_129969994.1">
    <property type="nucleotide sequence ID" value="NZ_JACCEW010000004.1"/>
</dbReference>
<dbReference type="Pfam" id="PF03401">
    <property type="entry name" value="TctC"/>
    <property type="match status" value="1"/>
</dbReference>
<dbReference type="AlphaFoldDB" id="A0A853FBB7"/>
<dbReference type="Gene3D" id="3.40.190.10">
    <property type="entry name" value="Periplasmic binding protein-like II"/>
    <property type="match status" value="1"/>
</dbReference>
<feature type="signal peptide" evidence="2">
    <location>
        <begin position="1"/>
        <end position="28"/>
    </location>
</feature>
<accession>A0A853FBB7</accession>
<organism evidence="3 4">
    <name type="scientific">Allopusillimonas soli</name>
    <dbReference type="NCBI Taxonomy" id="659016"/>
    <lineage>
        <taxon>Bacteria</taxon>
        <taxon>Pseudomonadati</taxon>
        <taxon>Pseudomonadota</taxon>
        <taxon>Betaproteobacteria</taxon>
        <taxon>Burkholderiales</taxon>
        <taxon>Alcaligenaceae</taxon>
        <taxon>Allopusillimonas</taxon>
    </lineage>
</organism>
<evidence type="ECO:0000313" key="4">
    <source>
        <dbReference type="Proteomes" id="UP000580517"/>
    </source>
</evidence>
<reference evidence="3 4" key="1">
    <citation type="submission" date="2020-07" db="EMBL/GenBank/DDBJ databases">
        <title>Taxonomic revisions and descriptions of new bacterial species based on genomic comparisons in the high-G+C-content subgroup of the family Alcaligenaceae.</title>
        <authorList>
            <person name="Szabo A."/>
            <person name="Felfoldi T."/>
        </authorList>
    </citation>
    <scope>NUCLEOTIDE SEQUENCE [LARGE SCALE GENOMIC DNA]</scope>
    <source>
        <strain evidence="3 4">DSM 25264</strain>
    </source>
</reference>
<keyword evidence="4" id="KW-1185">Reference proteome</keyword>
<feature type="chain" id="PRO_5032680010" evidence="2">
    <location>
        <begin position="29"/>
        <end position="329"/>
    </location>
</feature>
<dbReference type="PANTHER" id="PTHR42928:SF5">
    <property type="entry name" value="BLR1237 PROTEIN"/>
    <property type="match status" value="1"/>
</dbReference>
<comment type="similarity">
    <text evidence="1">Belongs to the UPF0065 (bug) family.</text>
</comment>
<dbReference type="CDD" id="cd07012">
    <property type="entry name" value="PBP2_Bug_TTT"/>
    <property type="match status" value="1"/>
</dbReference>
<dbReference type="PIRSF" id="PIRSF017082">
    <property type="entry name" value="YflP"/>
    <property type="match status" value="1"/>
</dbReference>
<dbReference type="EMBL" id="JACCEW010000004">
    <property type="protein sequence ID" value="NYT38054.1"/>
    <property type="molecule type" value="Genomic_DNA"/>
</dbReference>
<dbReference type="PANTHER" id="PTHR42928">
    <property type="entry name" value="TRICARBOXYLATE-BINDING PROTEIN"/>
    <property type="match status" value="1"/>
</dbReference>
<dbReference type="InterPro" id="IPR042100">
    <property type="entry name" value="Bug_dom1"/>
</dbReference>